<evidence type="ECO:0000313" key="3">
    <source>
        <dbReference type="EMBL" id="OAG67705.1"/>
    </source>
</evidence>
<dbReference type="EMBL" id="LXNG01000014">
    <property type="protein sequence ID" value="OAG67705.1"/>
    <property type="molecule type" value="Genomic_DNA"/>
</dbReference>
<keyword evidence="5" id="KW-1185">Reference proteome</keyword>
<dbReference type="InterPro" id="IPR006528">
    <property type="entry name" value="Phage_head_morphogenesis_dom"/>
</dbReference>
<comment type="caution">
    <text evidence="3">The sequence shown here is derived from an EMBL/GenBank/DDBJ whole genome shotgun (WGS) entry which is preliminary data.</text>
</comment>
<evidence type="ECO:0000313" key="4">
    <source>
        <dbReference type="Proteomes" id="UP000077659"/>
    </source>
</evidence>
<dbReference type="Proteomes" id="UP001303614">
    <property type="component" value="Unassembled WGS sequence"/>
</dbReference>
<feature type="domain" description="Phage head morphogenesis" evidence="1">
    <location>
        <begin position="237"/>
        <end position="347"/>
    </location>
</feature>
<dbReference type="Proteomes" id="UP000077659">
    <property type="component" value="Unassembled WGS sequence"/>
</dbReference>
<protein>
    <submittedName>
        <fullName evidence="2">Phage minor head protein</fullName>
    </submittedName>
</protein>
<reference evidence="3 4" key="1">
    <citation type="submission" date="2016-05" db="EMBL/GenBank/DDBJ databases">
        <title>Pathogenic, phenotypic and molecular characterisation of Xanthomonas nasturtii sp. nov. and Xanthomonas floridensis sp. nov., new species of Xanthomonas associated with watercress production in Florida.</title>
        <authorList>
            <person name="Vicente J.G."/>
            <person name="Rothwell S."/>
            <person name="Holub E.B."/>
            <person name="Studholme D.J."/>
        </authorList>
    </citation>
    <scope>NUCLEOTIDE SEQUENCE [LARGE SCALE GENOMIC DNA]</scope>
    <source>
        <strain evidence="3 4">WHRI 8848</strain>
    </source>
</reference>
<name>A0A1A9MBN8_9XANT</name>
<dbReference type="RefSeq" id="WP_064508855.1">
    <property type="nucleotide sequence ID" value="NZ_JAYFSN010000017.1"/>
</dbReference>
<dbReference type="EMBL" id="JAYFSO010000005">
    <property type="protein sequence ID" value="MEA5123308.1"/>
    <property type="molecule type" value="Genomic_DNA"/>
</dbReference>
<proteinExistence type="predicted"/>
<evidence type="ECO:0000259" key="1">
    <source>
        <dbReference type="Pfam" id="PF04233"/>
    </source>
</evidence>
<sequence length="365" mass="39659">MAATTSRQLEQLAAKLEPAIARAFLRAISEVTNQAGVQLIADLLQAGRIDDVLTVMGLDEPRFADLAEALRSAYGAGGQQGVMEIPKLRVSLDPIITGNYRPRTAVQSPALRPTFDLRNATAEAWLRDKSSNLITGIVNDQRTLIRNVLESGMVAGRNPRQSALDIVGRVGDTGRRTGGVLGLTAQQGQFVQSMRGELASGDPREMAKYFGRKRRDKRLDGIVKRAIAAGKPVSQADIDKIAGRYADRLLQLRGEMIARTESIGSMSAGREEAYRQQIESGALAPENVAGTWSDTGDKRTRHTHKAMNGQRRAFGEPFQSPSGALMNYPGDTSLGAGPEEIVGCRCTKQYRIDMTAEVLRGKQVR</sequence>
<organism evidence="3 4">
    <name type="scientific">Xanthomonas floridensis</name>
    <dbReference type="NCBI Taxonomy" id="1843580"/>
    <lineage>
        <taxon>Bacteria</taxon>
        <taxon>Pseudomonadati</taxon>
        <taxon>Pseudomonadota</taxon>
        <taxon>Gammaproteobacteria</taxon>
        <taxon>Lysobacterales</taxon>
        <taxon>Lysobacteraceae</taxon>
        <taxon>Xanthomonas</taxon>
    </lineage>
</organism>
<evidence type="ECO:0000313" key="2">
    <source>
        <dbReference type="EMBL" id="MEA5123308.1"/>
    </source>
</evidence>
<gene>
    <name evidence="3" type="ORF">A7D17_16080</name>
    <name evidence="2" type="ORF">VB146_05370</name>
</gene>
<dbReference type="AlphaFoldDB" id="A0A1A9MBN8"/>
<reference evidence="2 5" key="2">
    <citation type="submission" date="2023-12" db="EMBL/GenBank/DDBJ databases">
        <title>Genome sequencing of Xanthomonas floridensis.</title>
        <authorList>
            <person name="Greer S."/>
            <person name="Harrison J."/>
            <person name="Grant M."/>
            <person name="Vicente J."/>
            <person name="Studholme D."/>
        </authorList>
    </citation>
    <scope>NUCLEOTIDE SEQUENCE [LARGE SCALE GENOMIC DNA]</scope>
    <source>
        <strain evidence="2 5">WHRI 8848</strain>
    </source>
</reference>
<dbReference type="STRING" id="1843580.A7D17_16080"/>
<dbReference type="OrthoDB" id="952090at2"/>
<evidence type="ECO:0000313" key="5">
    <source>
        <dbReference type="Proteomes" id="UP001303614"/>
    </source>
</evidence>
<dbReference type="Pfam" id="PF04233">
    <property type="entry name" value="Phage_Mu_F"/>
    <property type="match status" value="1"/>
</dbReference>
<accession>A0A1A9MBN8</accession>